<gene>
    <name evidence="2" type="ORF">H6H03_22195</name>
</gene>
<evidence type="ECO:0000256" key="1">
    <source>
        <dbReference type="SAM" id="SignalP"/>
    </source>
</evidence>
<feature type="signal peptide" evidence="1">
    <location>
        <begin position="1"/>
        <end position="25"/>
    </location>
</feature>
<sequence length="146" mass="16132">MKRQAFFNVALSLSLLGLTTLSATANEPVINKIQSTSEQNSFNLMGDWSGSSDCPITIYEDNGEGVNGNCDNGSYSHVFRGRYSNGNKISLMVTRKDPNNCETSVSALIQVIDSNHVKYSQEGWNGCGVRTRPVVNQDWFRMNAQN</sequence>
<keyword evidence="3" id="KW-1185">Reference proteome</keyword>
<protein>
    <recommendedName>
        <fullName evidence="4">Secreted protein</fullName>
    </recommendedName>
</protein>
<evidence type="ECO:0008006" key="4">
    <source>
        <dbReference type="Google" id="ProtNLM"/>
    </source>
</evidence>
<dbReference type="EMBL" id="JACJTU010000022">
    <property type="protein sequence ID" value="MBD2736566.1"/>
    <property type="molecule type" value="Genomic_DNA"/>
</dbReference>
<dbReference type="Proteomes" id="UP000637383">
    <property type="component" value="Unassembled WGS sequence"/>
</dbReference>
<accession>A0ABR8KAL5</accession>
<name>A0ABR8KAL5_9NOSO</name>
<keyword evidence="1" id="KW-0732">Signal</keyword>
<reference evidence="2 3" key="1">
    <citation type="journal article" date="2020" name="ISME J.">
        <title>Comparative genomics reveals insights into cyanobacterial evolution and habitat adaptation.</title>
        <authorList>
            <person name="Chen M.Y."/>
            <person name="Teng W.K."/>
            <person name="Zhao L."/>
            <person name="Hu C.X."/>
            <person name="Zhou Y.K."/>
            <person name="Han B.P."/>
            <person name="Song L.R."/>
            <person name="Shu W.S."/>
        </authorList>
    </citation>
    <scope>NUCLEOTIDE SEQUENCE [LARGE SCALE GENOMIC DNA]</scope>
    <source>
        <strain evidence="2 3">FACHB-159</strain>
    </source>
</reference>
<feature type="chain" id="PRO_5045361355" description="Secreted protein" evidence="1">
    <location>
        <begin position="26"/>
        <end position="146"/>
    </location>
</feature>
<proteinExistence type="predicted"/>
<organism evidence="2 3">
    <name type="scientific">Nostoc paludosum FACHB-159</name>
    <dbReference type="NCBI Taxonomy" id="2692908"/>
    <lineage>
        <taxon>Bacteria</taxon>
        <taxon>Bacillati</taxon>
        <taxon>Cyanobacteriota</taxon>
        <taxon>Cyanophyceae</taxon>
        <taxon>Nostocales</taxon>
        <taxon>Nostocaceae</taxon>
        <taxon>Nostoc</taxon>
    </lineage>
</organism>
<comment type="caution">
    <text evidence="2">The sequence shown here is derived from an EMBL/GenBank/DDBJ whole genome shotgun (WGS) entry which is preliminary data.</text>
</comment>
<dbReference type="RefSeq" id="WP_190957185.1">
    <property type="nucleotide sequence ID" value="NZ_JACJTU010000022.1"/>
</dbReference>
<evidence type="ECO:0000313" key="3">
    <source>
        <dbReference type="Proteomes" id="UP000637383"/>
    </source>
</evidence>
<evidence type="ECO:0000313" key="2">
    <source>
        <dbReference type="EMBL" id="MBD2736566.1"/>
    </source>
</evidence>